<evidence type="ECO:0008006" key="3">
    <source>
        <dbReference type="Google" id="ProtNLM"/>
    </source>
</evidence>
<protein>
    <recommendedName>
        <fullName evidence="3">CopG family transcriptional regulator</fullName>
    </recommendedName>
</protein>
<dbReference type="PATRIC" id="fig|997347.4.peg.904"/>
<dbReference type="HOGENOM" id="CLU_180090_1_1_0"/>
<comment type="caution">
    <text evidence="1">The sequence shown here is derived from an EMBL/GenBank/DDBJ whole genome shotgun (WGS) entry which is preliminary data.</text>
</comment>
<gene>
    <name evidence="1" type="ORF">HMPREF9094_0969</name>
</gene>
<keyword evidence="2" id="KW-1185">Reference proteome</keyword>
<sequence>MEVFMATVRKNITLKEEEVIIFNDYCKKTGQTLSELLRNSALKFIKEVEEMDLAEYIKLNCKKMDKTEGEEIAKIIKNIETDKDDKGVEITLDEILQGSL</sequence>
<evidence type="ECO:0000313" key="1">
    <source>
        <dbReference type="EMBL" id="EGQ80013.1"/>
    </source>
</evidence>
<dbReference type="Proteomes" id="UP000005392">
    <property type="component" value="Unassembled WGS sequence"/>
</dbReference>
<proteinExistence type="predicted"/>
<dbReference type="EMBL" id="AFQD01000154">
    <property type="protein sequence ID" value="EGQ80013.1"/>
    <property type="molecule type" value="Genomic_DNA"/>
</dbReference>
<dbReference type="AlphaFoldDB" id="F9EM14"/>
<organism evidence="1 2">
    <name type="scientific">Fusobacterium animalis ATCC 51191</name>
    <dbReference type="NCBI Taxonomy" id="997347"/>
    <lineage>
        <taxon>Bacteria</taxon>
        <taxon>Fusobacteriati</taxon>
        <taxon>Fusobacteriota</taxon>
        <taxon>Fusobacteriia</taxon>
        <taxon>Fusobacteriales</taxon>
        <taxon>Fusobacteriaceae</taxon>
        <taxon>Fusobacterium</taxon>
    </lineage>
</organism>
<dbReference type="STRING" id="76859.RN98_02800"/>
<name>F9EM14_9FUSO</name>
<accession>F9EM14</accession>
<evidence type="ECO:0000313" key="2">
    <source>
        <dbReference type="Proteomes" id="UP000005392"/>
    </source>
</evidence>
<reference evidence="1 2" key="1">
    <citation type="submission" date="2011-05" db="EMBL/GenBank/DDBJ databases">
        <authorList>
            <person name="Muzny D."/>
            <person name="Qin X."/>
            <person name="Deng J."/>
            <person name="Jiang H."/>
            <person name="Liu Y."/>
            <person name="Qu J."/>
            <person name="Song X.-Z."/>
            <person name="Zhang L."/>
            <person name="Thornton R."/>
            <person name="Coyle M."/>
            <person name="Francisco L."/>
            <person name="Jackson L."/>
            <person name="Javaid M."/>
            <person name="Korchina V."/>
            <person name="Kovar C."/>
            <person name="Mata R."/>
            <person name="Mathew T."/>
            <person name="Ngo R."/>
            <person name="Nguyen L."/>
            <person name="Nguyen N."/>
            <person name="Okwuonu G."/>
            <person name="Ongeri F."/>
            <person name="Pham C."/>
            <person name="Simmons D."/>
            <person name="Wilczek-Boney K."/>
            <person name="Hale W."/>
            <person name="Jakkamsetti A."/>
            <person name="Pham P."/>
            <person name="Ruth R."/>
            <person name="San Lucas F."/>
            <person name="Warren J."/>
            <person name="Zhang J."/>
            <person name="Zhao Z."/>
            <person name="Zhou C."/>
            <person name="Zhu D."/>
            <person name="Lee S."/>
            <person name="Bess C."/>
            <person name="Blankenburg K."/>
            <person name="Forbes L."/>
            <person name="Fu Q."/>
            <person name="Gubbala S."/>
            <person name="Hirani K."/>
            <person name="Jayaseelan J.C."/>
            <person name="Lara F."/>
            <person name="Munidasa M."/>
            <person name="Palculict T."/>
            <person name="Patil S."/>
            <person name="Pu L.-L."/>
            <person name="Saada N."/>
            <person name="Tang L."/>
            <person name="Weissenberger G."/>
            <person name="Zhu Y."/>
            <person name="Hemphill L."/>
            <person name="Shang Y."/>
            <person name="Youmans B."/>
            <person name="Ayvaz T."/>
            <person name="Ross M."/>
            <person name="Santibanez J."/>
            <person name="Aqrawi P."/>
            <person name="Gross S."/>
            <person name="Joshi V."/>
            <person name="Fowler G."/>
            <person name="Nazareth L."/>
            <person name="Reid J."/>
            <person name="Worley K."/>
            <person name="Petrosino J."/>
            <person name="Highlander S."/>
            <person name="Gibbs R."/>
        </authorList>
    </citation>
    <scope>NUCLEOTIDE SEQUENCE [LARGE SCALE GENOMIC DNA]</scope>
    <source>
        <strain evidence="1 2">ATCC 51191</strain>
    </source>
</reference>